<dbReference type="InterPro" id="IPR050301">
    <property type="entry name" value="NTE"/>
</dbReference>
<keyword evidence="3" id="KW-0812">Transmembrane</keyword>
<evidence type="ECO:0000256" key="3">
    <source>
        <dbReference type="ARBA" id="ARBA00022692"/>
    </source>
</evidence>
<dbReference type="Pfam" id="PF01734">
    <property type="entry name" value="Patatin"/>
    <property type="match status" value="1"/>
</dbReference>
<dbReference type="Proteomes" id="UP000078389">
    <property type="component" value="Unassembled WGS sequence"/>
</dbReference>
<keyword evidence="8" id="KW-0472">Membrane</keyword>
<gene>
    <name evidence="12" type="ORF">A3840_04875</name>
</gene>
<feature type="active site" description="Nucleophile" evidence="9">
    <location>
        <position position="328"/>
    </location>
</feature>
<dbReference type="STRING" id="1770058.A3840_04875"/>
<evidence type="ECO:0000256" key="8">
    <source>
        <dbReference type="ARBA" id="ARBA00023136"/>
    </source>
</evidence>
<keyword evidence="6" id="KW-1133">Transmembrane helix</keyword>
<dbReference type="AlphaFoldDB" id="A0A178I3V5"/>
<keyword evidence="5 9" id="KW-0442">Lipid degradation</keyword>
<keyword evidence="7 9" id="KW-0443">Lipid metabolism</keyword>
<dbReference type="PROSITE" id="PS50042">
    <property type="entry name" value="CNMP_BINDING_3"/>
    <property type="match status" value="1"/>
</dbReference>
<evidence type="ECO:0000256" key="2">
    <source>
        <dbReference type="ARBA" id="ARBA00006636"/>
    </source>
</evidence>
<dbReference type="CDD" id="cd00038">
    <property type="entry name" value="CAP_ED"/>
    <property type="match status" value="1"/>
</dbReference>
<accession>A0A178I3V5</accession>
<evidence type="ECO:0000256" key="9">
    <source>
        <dbReference type="PROSITE-ProRule" id="PRU01161"/>
    </source>
</evidence>
<evidence type="ECO:0000313" key="13">
    <source>
        <dbReference type="Proteomes" id="UP000078389"/>
    </source>
</evidence>
<dbReference type="InterPro" id="IPR000595">
    <property type="entry name" value="cNMP-bd_dom"/>
</dbReference>
<dbReference type="GO" id="GO:0016020">
    <property type="term" value="C:membrane"/>
    <property type="evidence" value="ECO:0007669"/>
    <property type="project" value="UniProtKB-SubCell"/>
</dbReference>
<feature type="short sequence motif" description="DGA/G" evidence="9">
    <location>
        <begin position="444"/>
        <end position="446"/>
    </location>
</feature>
<keyword evidence="4 9" id="KW-0378">Hydrolase</keyword>
<evidence type="ECO:0000256" key="7">
    <source>
        <dbReference type="ARBA" id="ARBA00023098"/>
    </source>
</evidence>
<evidence type="ECO:0008006" key="14">
    <source>
        <dbReference type="Google" id="ProtNLM"/>
    </source>
</evidence>
<dbReference type="Gene3D" id="2.60.120.10">
    <property type="entry name" value="Jelly Rolls"/>
    <property type="match status" value="1"/>
</dbReference>
<dbReference type="InterPro" id="IPR016035">
    <property type="entry name" value="Acyl_Trfase/lysoPLipase"/>
</dbReference>
<feature type="domain" description="Cyclic nucleotide-binding" evidence="10">
    <location>
        <begin position="1"/>
        <end position="92"/>
    </location>
</feature>
<comment type="caution">
    <text evidence="12">The sequence shown here is derived from an EMBL/GenBank/DDBJ whole genome shotgun (WGS) entry which is preliminary data.</text>
</comment>
<dbReference type="SUPFAM" id="SSF52151">
    <property type="entry name" value="FabD/lysophospholipase-like"/>
    <property type="match status" value="1"/>
</dbReference>
<protein>
    <recommendedName>
        <fullName evidence="14">Alpha/beta hydrolase</fullName>
    </recommendedName>
</protein>
<dbReference type="InterPro" id="IPR002641">
    <property type="entry name" value="PNPLA_dom"/>
</dbReference>
<comment type="subcellular location">
    <subcellularLocation>
        <location evidence="1">Membrane</location>
    </subcellularLocation>
</comment>
<dbReference type="GO" id="GO:0016042">
    <property type="term" value="P:lipid catabolic process"/>
    <property type="evidence" value="ECO:0007669"/>
    <property type="project" value="UniProtKB-UniRule"/>
</dbReference>
<feature type="active site" description="Proton acceptor" evidence="9">
    <location>
        <position position="444"/>
    </location>
</feature>
<dbReference type="GO" id="GO:0004622">
    <property type="term" value="F:phosphatidylcholine lysophospholipase activity"/>
    <property type="evidence" value="ECO:0007669"/>
    <property type="project" value="UniProtKB-ARBA"/>
</dbReference>
<evidence type="ECO:0000259" key="11">
    <source>
        <dbReference type="PROSITE" id="PS51635"/>
    </source>
</evidence>
<name>A0A178I3V5_9HYPH</name>
<sequence length="597" mass="65982">MNLLAAHAQIRSLQKGEVLFRAGDPGRAFYVVLRGVLACAPNADLAVYREVEAAMAVGELAFLCSGNHEETATALRECDVLEISRTTYDQTLQADPSFAAALLTLAVQRLHHGDDRSQRRPGGTRRAIAFVRGGHEKLPSAFFDRLRTQLEIESYTVVDRDAINRQFGKRSVFDPAVRDWLDQLERGARTVFYLADDELTDWTELCIRRADEVVLATCGNTPLAELTATERMVERWHPQSACRLVRLHPRRRGVVEGTAAWLARTPVFLHHHLSLEDNADIEALIRFLTGRAVGFVAGGGGGYGPAHVGIYRAFRERGGTFDIFMGTSVGAAMLAGFAFLGEHDTLTAGTHDIFVRSRSFKRPTWPRYGLLDHKAFDGALERAYGAETRVEDCWKPFFAIATNLSDNRMEIIRSGLLWQAVRASSAIPCVLPPFYTTDGKMLVDGGVMDDAPLGPMQQFKSGPNLVVHFGRAGGQRYNVSYGSLPGRGKLLAALLNPRRRLPRAPRPLSVLFRTMLAHQRYELPATPHDLILNPPAFPGASLMSFDRHMDVFNAAHAWAQKEIAARLDDKDQAIQAILGNQNPEEGVEPLPAMQAVA</sequence>
<proteinExistence type="inferred from homology"/>
<organism evidence="12 13">
    <name type="scientific">Devosia elaeis</name>
    <dbReference type="NCBI Taxonomy" id="1770058"/>
    <lineage>
        <taxon>Bacteria</taxon>
        <taxon>Pseudomonadati</taxon>
        <taxon>Pseudomonadota</taxon>
        <taxon>Alphaproteobacteria</taxon>
        <taxon>Hyphomicrobiales</taxon>
        <taxon>Devosiaceae</taxon>
        <taxon>Devosia</taxon>
    </lineage>
</organism>
<dbReference type="PANTHER" id="PTHR14226">
    <property type="entry name" value="NEUROPATHY TARGET ESTERASE/SWISS CHEESE D.MELANOGASTER"/>
    <property type="match status" value="1"/>
</dbReference>
<keyword evidence="13" id="KW-1185">Reference proteome</keyword>
<comment type="similarity">
    <text evidence="2">Belongs to the NTE family.</text>
</comment>
<evidence type="ECO:0000256" key="6">
    <source>
        <dbReference type="ARBA" id="ARBA00022989"/>
    </source>
</evidence>
<dbReference type="Pfam" id="PF00027">
    <property type="entry name" value="cNMP_binding"/>
    <property type="match status" value="1"/>
</dbReference>
<dbReference type="Gene3D" id="3.40.1090.10">
    <property type="entry name" value="Cytosolic phospholipase A2 catalytic domain"/>
    <property type="match status" value="2"/>
</dbReference>
<feature type="short sequence motif" description="GXSXG" evidence="9">
    <location>
        <begin position="326"/>
        <end position="330"/>
    </location>
</feature>
<dbReference type="Pfam" id="PF24179">
    <property type="entry name" value="NTE_Ploop"/>
    <property type="match status" value="1"/>
</dbReference>
<dbReference type="InterPro" id="IPR056556">
    <property type="entry name" value="NTE1_P-loop_dom"/>
</dbReference>
<feature type="domain" description="PNPLA" evidence="11">
    <location>
        <begin position="295"/>
        <end position="457"/>
    </location>
</feature>
<evidence type="ECO:0000313" key="12">
    <source>
        <dbReference type="EMBL" id="OAM78875.1"/>
    </source>
</evidence>
<dbReference type="EMBL" id="LVVY01000066">
    <property type="protein sequence ID" value="OAM78875.1"/>
    <property type="molecule type" value="Genomic_DNA"/>
</dbReference>
<dbReference type="SUPFAM" id="SSF51206">
    <property type="entry name" value="cAMP-binding domain-like"/>
    <property type="match status" value="1"/>
</dbReference>
<evidence type="ECO:0000256" key="1">
    <source>
        <dbReference type="ARBA" id="ARBA00004370"/>
    </source>
</evidence>
<dbReference type="InterPro" id="IPR014710">
    <property type="entry name" value="RmlC-like_jellyroll"/>
</dbReference>
<feature type="short sequence motif" description="GXGXXG" evidence="9">
    <location>
        <begin position="299"/>
        <end position="304"/>
    </location>
</feature>
<dbReference type="PROSITE" id="PS51635">
    <property type="entry name" value="PNPLA"/>
    <property type="match status" value="1"/>
</dbReference>
<dbReference type="PANTHER" id="PTHR14226:SF29">
    <property type="entry name" value="NEUROPATHY TARGET ESTERASE SWS"/>
    <property type="match status" value="1"/>
</dbReference>
<evidence type="ECO:0000259" key="10">
    <source>
        <dbReference type="PROSITE" id="PS50042"/>
    </source>
</evidence>
<evidence type="ECO:0000256" key="4">
    <source>
        <dbReference type="ARBA" id="ARBA00022801"/>
    </source>
</evidence>
<dbReference type="InterPro" id="IPR018490">
    <property type="entry name" value="cNMP-bd_dom_sf"/>
</dbReference>
<reference evidence="12 13" key="1">
    <citation type="submission" date="2016-03" db="EMBL/GenBank/DDBJ databases">
        <title>Genome sequencing of Devosia sp. S37.</title>
        <authorList>
            <person name="Mohd Nor M."/>
        </authorList>
    </citation>
    <scope>NUCLEOTIDE SEQUENCE [LARGE SCALE GENOMIC DNA]</scope>
    <source>
        <strain evidence="12 13">S37</strain>
    </source>
</reference>
<evidence type="ECO:0000256" key="5">
    <source>
        <dbReference type="ARBA" id="ARBA00022963"/>
    </source>
</evidence>